<sequence>MELQIINSLEDEVKVGFAITIAEKVFSKIKAVDARYTDGREALNQCWTWAESNGISGDNLYKLIDNAECTGISEFAEDEDDLNVARLWSLLVDTVCYTSWRAYKKEKRKYLPQSLEGIKEESLIIFIESAIETTFVTKEEIVTMGQHLLSNYQVRNDKRVIIRDDFMKKVMNEY</sequence>
<proteinExistence type="predicted"/>
<dbReference type="InterPro" id="IPR025674">
    <property type="entry name" value="Imm6"/>
</dbReference>
<dbReference type="Proteomes" id="UP001164733">
    <property type="component" value="Chromosome"/>
</dbReference>
<dbReference type="Pfam" id="PF14434">
    <property type="entry name" value="Imm6"/>
    <property type="match status" value="1"/>
</dbReference>
<gene>
    <name evidence="1" type="ORF">LL038_07920</name>
</gene>
<organism evidence="1 2">
    <name type="scientific">Clostridium estertheticum</name>
    <dbReference type="NCBI Taxonomy" id="238834"/>
    <lineage>
        <taxon>Bacteria</taxon>
        <taxon>Bacillati</taxon>
        <taxon>Bacillota</taxon>
        <taxon>Clostridia</taxon>
        <taxon>Eubacteriales</taxon>
        <taxon>Clostridiaceae</taxon>
        <taxon>Clostridium</taxon>
    </lineage>
</organism>
<accession>A0AA47ENA2</accession>
<protein>
    <submittedName>
        <fullName evidence="1">Immunity 6 family protein</fullName>
    </submittedName>
</protein>
<dbReference type="AlphaFoldDB" id="A0AA47ENA2"/>
<reference evidence="1" key="1">
    <citation type="submission" date="2021-11" db="EMBL/GenBank/DDBJ databases">
        <title>Clostridia strains as spoilage organisms.</title>
        <authorList>
            <person name="Wambui J."/>
            <person name="Stevens M.J.A."/>
            <person name="Stephan R."/>
        </authorList>
    </citation>
    <scope>NUCLEOTIDE SEQUENCE</scope>
    <source>
        <strain evidence="1">CF009</strain>
    </source>
</reference>
<dbReference type="RefSeq" id="WP_216128208.1">
    <property type="nucleotide sequence ID" value="NZ_CP086239.1"/>
</dbReference>
<evidence type="ECO:0000313" key="1">
    <source>
        <dbReference type="EMBL" id="WAG62151.1"/>
    </source>
</evidence>
<dbReference type="EMBL" id="CP086239">
    <property type="protein sequence ID" value="WAG62151.1"/>
    <property type="molecule type" value="Genomic_DNA"/>
</dbReference>
<name>A0AA47ENA2_9CLOT</name>
<evidence type="ECO:0000313" key="2">
    <source>
        <dbReference type="Proteomes" id="UP001164733"/>
    </source>
</evidence>